<evidence type="ECO:0000256" key="8">
    <source>
        <dbReference type="ARBA" id="ARBA00022840"/>
    </source>
</evidence>
<dbReference type="CDD" id="cd00009">
    <property type="entry name" value="AAA"/>
    <property type="match status" value="1"/>
</dbReference>
<evidence type="ECO:0000256" key="3">
    <source>
        <dbReference type="ARBA" id="ARBA00022695"/>
    </source>
</evidence>
<name>A0A1Y1CP89_9BACT</name>
<keyword evidence="3 11" id="KW-0548">Nucleotidyltransferase</keyword>
<dbReference type="InterPro" id="IPR022754">
    <property type="entry name" value="DNA_pol_III_gamma-3"/>
</dbReference>
<keyword evidence="4 11" id="KW-0235">DNA replication</keyword>
<dbReference type="InterPro" id="IPR045085">
    <property type="entry name" value="HLD_clamp_pol_III_gamma_tau"/>
</dbReference>
<evidence type="ECO:0000259" key="13">
    <source>
        <dbReference type="SMART" id="SM00382"/>
    </source>
</evidence>
<dbReference type="NCBIfam" id="NF011531">
    <property type="entry name" value="PRK14971.1"/>
    <property type="match status" value="1"/>
</dbReference>
<dbReference type="PANTHER" id="PTHR11669:SF0">
    <property type="entry name" value="PROTEIN STICHEL-LIKE 2"/>
    <property type="match status" value="1"/>
</dbReference>
<evidence type="ECO:0000256" key="6">
    <source>
        <dbReference type="ARBA" id="ARBA00022741"/>
    </source>
</evidence>
<proteinExistence type="inferred from homology"/>
<dbReference type="GO" id="GO:0005524">
    <property type="term" value="F:ATP binding"/>
    <property type="evidence" value="ECO:0007669"/>
    <property type="project" value="UniProtKB-KW"/>
</dbReference>
<keyword evidence="8 11" id="KW-0067">ATP-binding</keyword>
<dbReference type="PRINTS" id="PR00300">
    <property type="entry name" value="CLPPROTEASEA"/>
</dbReference>
<dbReference type="AlphaFoldDB" id="A0A1Y1CP89"/>
<dbReference type="EC" id="2.7.7.7" evidence="11"/>
<dbReference type="Pfam" id="PF12169">
    <property type="entry name" value="DNA_pol3_gamma3"/>
    <property type="match status" value="1"/>
</dbReference>
<evidence type="ECO:0000256" key="1">
    <source>
        <dbReference type="ARBA" id="ARBA00006360"/>
    </source>
</evidence>
<dbReference type="SUPFAM" id="SSF48019">
    <property type="entry name" value="post-AAA+ oligomerization domain-like"/>
    <property type="match status" value="1"/>
</dbReference>
<dbReference type="NCBIfam" id="TIGR02397">
    <property type="entry name" value="dnaX_nterm"/>
    <property type="match status" value="1"/>
</dbReference>
<dbReference type="PANTHER" id="PTHR11669">
    <property type="entry name" value="REPLICATION FACTOR C / DNA POLYMERASE III GAMMA-TAU SUBUNIT"/>
    <property type="match status" value="1"/>
</dbReference>
<evidence type="ECO:0000256" key="2">
    <source>
        <dbReference type="ARBA" id="ARBA00022679"/>
    </source>
</evidence>
<comment type="function">
    <text evidence="11">DNA polymerase III is a complex, multichain enzyme responsible for most of the replicative synthesis in bacteria. This DNA polymerase also exhibits 3' to 5' exonuclease activity.</text>
</comment>
<accession>A0A1Y1CP89</accession>
<evidence type="ECO:0000313" key="14">
    <source>
        <dbReference type="EMBL" id="BAX82246.1"/>
    </source>
</evidence>
<dbReference type="GO" id="GO:0003677">
    <property type="term" value="F:DNA binding"/>
    <property type="evidence" value="ECO:0007669"/>
    <property type="project" value="InterPro"/>
</dbReference>
<feature type="compositionally biased region" description="Polar residues" evidence="12">
    <location>
        <begin position="398"/>
        <end position="417"/>
    </location>
</feature>
<keyword evidence="2 11" id="KW-0808">Transferase</keyword>
<evidence type="ECO:0000256" key="7">
    <source>
        <dbReference type="ARBA" id="ARBA00022833"/>
    </source>
</evidence>
<dbReference type="EMBL" id="AP018042">
    <property type="protein sequence ID" value="BAX82246.1"/>
    <property type="molecule type" value="Genomic_DNA"/>
</dbReference>
<dbReference type="CDD" id="cd18137">
    <property type="entry name" value="HLD_clamp_pol_III_gamma_tau"/>
    <property type="match status" value="1"/>
</dbReference>
<dbReference type="FunFam" id="3.40.50.300:FF:000014">
    <property type="entry name" value="DNA polymerase III subunit gamma/tau"/>
    <property type="match status" value="1"/>
</dbReference>
<keyword evidence="7" id="KW-0862">Zinc</keyword>
<reference evidence="15" key="2">
    <citation type="journal article" date="2020" name="Antonie Van Leeuwenhoek">
        <title>Labilibaculum antarcticum sp. nov., a novel facultative anaerobic, psychrotorelant bacterium isolated from marine sediment of Antarctica.</title>
        <authorList>
            <person name="Watanabe M."/>
            <person name="Kojima H."/>
            <person name="Fukui M."/>
        </authorList>
    </citation>
    <scope>NUCLEOTIDE SEQUENCE [LARGE SCALE GENOMIC DNA]</scope>
    <source>
        <strain evidence="15">SPP2</strain>
    </source>
</reference>
<dbReference type="InterPro" id="IPR050238">
    <property type="entry name" value="DNA_Rep/Repair_Clamp_Loader"/>
</dbReference>
<feature type="domain" description="AAA+ ATPase" evidence="13">
    <location>
        <begin position="38"/>
        <end position="181"/>
    </location>
</feature>
<keyword evidence="5" id="KW-0479">Metal-binding</keyword>
<dbReference type="InterPro" id="IPR003593">
    <property type="entry name" value="AAA+_ATPase"/>
</dbReference>
<evidence type="ECO:0000256" key="10">
    <source>
        <dbReference type="ARBA" id="ARBA00049244"/>
    </source>
</evidence>
<evidence type="ECO:0000256" key="12">
    <source>
        <dbReference type="SAM" id="MobiDB-lite"/>
    </source>
</evidence>
<dbReference type="KEGG" id="mbas:ALGA_3954"/>
<dbReference type="GO" id="GO:0046872">
    <property type="term" value="F:metal ion binding"/>
    <property type="evidence" value="ECO:0007669"/>
    <property type="project" value="UniProtKB-KW"/>
</dbReference>
<evidence type="ECO:0000256" key="4">
    <source>
        <dbReference type="ARBA" id="ARBA00022705"/>
    </source>
</evidence>
<dbReference type="Pfam" id="PF22608">
    <property type="entry name" value="DNAX_ATPase_lid"/>
    <property type="match status" value="1"/>
</dbReference>
<organism evidence="14 15">
    <name type="scientific">Labilibaculum antarcticum</name>
    <dbReference type="NCBI Taxonomy" id="1717717"/>
    <lineage>
        <taxon>Bacteria</taxon>
        <taxon>Pseudomonadati</taxon>
        <taxon>Bacteroidota</taxon>
        <taxon>Bacteroidia</taxon>
        <taxon>Marinilabiliales</taxon>
        <taxon>Marinifilaceae</taxon>
        <taxon>Labilibaculum</taxon>
    </lineage>
</organism>
<dbReference type="OrthoDB" id="9810148at2"/>
<dbReference type="InterPro" id="IPR027417">
    <property type="entry name" value="P-loop_NTPase"/>
</dbReference>
<dbReference type="InterPro" id="IPR008921">
    <property type="entry name" value="DNA_pol3_clamp-load_cplx_C"/>
</dbReference>
<keyword evidence="6 11" id="KW-0547">Nucleotide-binding</keyword>
<dbReference type="Pfam" id="PF13177">
    <property type="entry name" value="DNA_pol3_delta2"/>
    <property type="match status" value="1"/>
</dbReference>
<evidence type="ECO:0000256" key="5">
    <source>
        <dbReference type="ARBA" id="ARBA00022723"/>
    </source>
</evidence>
<protein>
    <recommendedName>
        <fullName evidence="11">DNA polymerase III subunit gamma/tau</fullName>
        <ecNumber evidence="11">2.7.7.7</ecNumber>
    </recommendedName>
</protein>
<evidence type="ECO:0000256" key="11">
    <source>
        <dbReference type="RuleBase" id="RU364063"/>
    </source>
</evidence>
<gene>
    <name evidence="11" type="primary">dnaX</name>
    <name evidence="14" type="ORF">ALGA_3954</name>
</gene>
<dbReference type="Gene3D" id="1.20.272.10">
    <property type="match status" value="1"/>
</dbReference>
<evidence type="ECO:0000313" key="15">
    <source>
        <dbReference type="Proteomes" id="UP000218267"/>
    </source>
</evidence>
<dbReference type="GO" id="GO:0009360">
    <property type="term" value="C:DNA polymerase III complex"/>
    <property type="evidence" value="ECO:0007669"/>
    <property type="project" value="InterPro"/>
</dbReference>
<dbReference type="Proteomes" id="UP000218267">
    <property type="component" value="Chromosome"/>
</dbReference>
<dbReference type="NCBIfam" id="NF004046">
    <property type="entry name" value="PRK05563.1"/>
    <property type="match status" value="1"/>
</dbReference>
<dbReference type="Gene3D" id="3.40.50.300">
    <property type="entry name" value="P-loop containing nucleotide triphosphate hydrolases"/>
    <property type="match status" value="1"/>
</dbReference>
<dbReference type="SUPFAM" id="SSF52540">
    <property type="entry name" value="P-loop containing nucleoside triphosphate hydrolases"/>
    <property type="match status" value="1"/>
</dbReference>
<feature type="region of interest" description="Disordered" evidence="12">
    <location>
        <begin position="395"/>
        <end position="430"/>
    </location>
</feature>
<dbReference type="RefSeq" id="WP_096432377.1">
    <property type="nucleotide sequence ID" value="NZ_AP018042.1"/>
</dbReference>
<dbReference type="SMART" id="SM00382">
    <property type="entry name" value="AAA"/>
    <property type="match status" value="1"/>
</dbReference>
<keyword evidence="15" id="KW-1185">Reference proteome</keyword>
<reference evidence="14 15" key="1">
    <citation type="journal article" date="2018" name="Mar. Genomics">
        <title>Complete genome sequence of Marinifilaceae bacterium strain SPP2, isolated from the Antarctic marine sediment.</title>
        <authorList>
            <person name="Watanabe M."/>
            <person name="Kojima H."/>
            <person name="Fukui M."/>
        </authorList>
    </citation>
    <scope>NUCLEOTIDE SEQUENCE [LARGE SCALE GENOMIC DNA]</scope>
    <source>
        <strain evidence="14 15">SPP2</strain>
    </source>
</reference>
<dbReference type="GO" id="GO:0003887">
    <property type="term" value="F:DNA-directed DNA polymerase activity"/>
    <property type="evidence" value="ECO:0007669"/>
    <property type="project" value="UniProtKB-KW"/>
</dbReference>
<evidence type="ECO:0000256" key="9">
    <source>
        <dbReference type="ARBA" id="ARBA00022932"/>
    </source>
</evidence>
<comment type="subunit">
    <text evidence="11">DNA polymerase III contains a core (composed of alpha, epsilon and theta chains) that associates with a tau subunit. This core dimerizes to form the POLIII' complex. PolIII' associates with the gamma complex (composed of gamma, delta, delta', psi and chi chains) and with the beta chain to form the complete DNA polymerase III complex.</text>
</comment>
<dbReference type="Gene3D" id="1.10.8.60">
    <property type="match status" value="1"/>
</dbReference>
<dbReference type="NCBIfam" id="TIGR01128">
    <property type="entry name" value="holA"/>
    <property type="match status" value="1"/>
</dbReference>
<dbReference type="InterPro" id="IPR001270">
    <property type="entry name" value="ClpA/B"/>
</dbReference>
<comment type="catalytic activity">
    <reaction evidence="10 11">
        <text>DNA(n) + a 2'-deoxyribonucleoside 5'-triphosphate = DNA(n+1) + diphosphate</text>
        <dbReference type="Rhea" id="RHEA:22508"/>
        <dbReference type="Rhea" id="RHEA-COMP:17339"/>
        <dbReference type="Rhea" id="RHEA-COMP:17340"/>
        <dbReference type="ChEBI" id="CHEBI:33019"/>
        <dbReference type="ChEBI" id="CHEBI:61560"/>
        <dbReference type="ChEBI" id="CHEBI:173112"/>
        <dbReference type="EC" id="2.7.7.7"/>
    </reaction>
</comment>
<dbReference type="GO" id="GO:0006261">
    <property type="term" value="P:DNA-templated DNA replication"/>
    <property type="evidence" value="ECO:0007669"/>
    <property type="project" value="TreeGrafter"/>
</dbReference>
<comment type="similarity">
    <text evidence="1 11">Belongs to the DnaX/STICHEL family.</text>
</comment>
<sequence>MENYIVSARKYRPSIFSSVVGQQSITVTLKNAIKNNHLAHAYLFCGPRGVGKTSCARIFAKTINCSNISSDFEACDECESCVAFNESRSYNIHELDAASNNSVEDIRTLIDQVRIPPQIGSYSVYIIDEVHMLSASAFNAFLKTLEEPPAHAIFVLATTEKHKILPTILSRCQIFDFNRIKVEDAVKHLKEIAIKESVIIEEEGLNVIAQKADGAMRDALSIFDQIVSFSGKEISFENVIQNLNVLDYDYYFKMVDAFLDGKVTDVLLMLNEIIEKGFDGHHFVAGLSAHIRDVLVGKDPVTIQLLEVSDSVKQKYVDQSKKCPLDFLYEALKILNQCDISFKGSQNQRLLIELSLIQLSQIIELKKKGLKLNLNSKKLQKIIVEGEAISAVVKQPEPQGNNGKATQTVSDTGQTYNSKKEKSKGVTVSPKSNFASSVSIKQAMNSGNTRSTNAAKPIDKKAISFAEVVVVGNEPITQEKVEAKLKEYIIAKGKSDRIRLAITVNKPKILDSNRVVLMVSNPLQEDDVIAVKNEVRNYLKKELNNSEIQIETEIIQIITEKRMYTDSDRFNYLCEKNPALGLLKHKFALDFE</sequence>
<dbReference type="InterPro" id="IPR012763">
    <property type="entry name" value="DNA_pol_III_sug/sutau_N"/>
</dbReference>
<dbReference type="InterPro" id="IPR005790">
    <property type="entry name" value="DNA_polIII_delta"/>
</dbReference>
<dbReference type="FunFam" id="1.10.8.60:FF:000013">
    <property type="entry name" value="DNA polymerase III subunit gamma/tau"/>
    <property type="match status" value="1"/>
</dbReference>
<keyword evidence="9 11" id="KW-0239">DNA-directed DNA polymerase</keyword>